<sequence>MHKEPIHKRLLFNNIPASCQKLASGQDHSIVSQNDKFSLRIDLPFPKGLSPQLSSCLYEIIHGQRTSPPSPTSPPLPPPVTHIPPSPSPSPSPSPLTTVLDTSTKTTNTPTPPFSLGATPTASTPQASDIPIQSTPSPTAASNSSTNDSTYTGIEPASSGPPEPFGQPQPNLDSQASVDEHASVTTASDSQLEITSTTSDTLRSLSTQPAPSSSSGAATSSQSHVSLRGGAIAGIVVGVTIFLIIGVVCVFARRRKKILQNRGNTTLLRESSVSSHWPDYLVKPPSPNVDMRETQGPRVMSRLSYNADPADADNISTPSSSGCTTTRHVTDVLDPGVYSPLTSTIAGTPSSTPDLAYAHECGGYNSSVSTFLSESPGGVGIAW</sequence>
<feature type="compositionally biased region" description="Low complexity" evidence="1">
    <location>
        <begin position="195"/>
        <end position="223"/>
    </location>
</feature>
<feature type="region of interest" description="Disordered" evidence="1">
    <location>
        <begin position="64"/>
        <end position="223"/>
    </location>
</feature>
<evidence type="ECO:0000256" key="1">
    <source>
        <dbReference type="SAM" id="MobiDB-lite"/>
    </source>
</evidence>
<dbReference type="Proteomes" id="UP001497453">
    <property type="component" value="Chromosome 6"/>
</dbReference>
<feature type="compositionally biased region" description="Polar residues" evidence="1">
    <location>
        <begin position="118"/>
        <end position="133"/>
    </location>
</feature>
<keyword evidence="4" id="KW-1185">Reference proteome</keyword>
<keyword evidence="2" id="KW-0812">Transmembrane</keyword>
<dbReference type="CDD" id="cd12087">
    <property type="entry name" value="TM_EGFR-like"/>
    <property type="match status" value="1"/>
</dbReference>
<evidence type="ECO:0000256" key="2">
    <source>
        <dbReference type="SAM" id="Phobius"/>
    </source>
</evidence>
<feature type="compositionally biased region" description="Low complexity" evidence="1">
    <location>
        <begin position="95"/>
        <end position="109"/>
    </location>
</feature>
<keyword evidence="2" id="KW-0472">Membrane</keyword>
<organism evidence="3 4">
    <name type="scientific">Somion occarium</name>
    <dbReference type="NCBI Taxonomy" id="3059160"/>
    <lineage>
        <taxon>Eukaryota</taxon>
        <taxon>Fungi</taxon>
        <taxon>Dikarya</taxon>
        <taxon>Basidiomycota</taxon>
        <taxon>Agaricomycotina</taxon>
        <taxon>Agaricomycetes</taxon>
        <taxon>Polyporales</taxon>
        <taxon>Cerrenaceae</taxon>
        <taxon>Somion</taxon>
    </lineage>
</organism>
<gene>
    <name evidence="3" type="ORF">GFSPODELE1_LOCUS8000</name>
</gene>
<name>A0ABP1DUZ4_9APHY</name>
<accession>A0ABP1DUZ4</accession>
<evidence type="ECO:0000313" key="3">
    <source>
        <dbReference type="EMBL" id="CAL1710789.1"/>
    </source>
</evidence>
<protein>
    <submittedName>
        <fullName evidence="3">Uncharacterized protein</fullName>
    </submittedName>
</protein>
<feature type="compositionally biased region" description="Polar residues" evidence="1">
    <location>
        <begin position="168"/>
        <end position="194"/>
    </location>
</feature>
<proteinExistence type="predicted"/>
<feature type="transmembrane region" description="Helical" evidence="2">
    <location>
        <begin position="231"/>
        <end position="252"/>
    </location>
</feature>
<reference evidence="4" key="1">
    <citation type="submission" date="2024-04" db="EMBL/GenBank/DDBJ databases">
        <authorList>
            <person name="Shaw F."/>
            <person name="Minotto A."/>
        </authorList>
    </citation>
    <scope>NUCLEOTIDE SEQUENCE [LARGE SCALE GENOMIC DNA]</scope>
</reference>
<dbReference type="EMBL" id="OZ037949">
    <property type="protein sequence ID" value="CAL1710789.1"/>
    <property type="molecule type" value="Genomic_DNA"/>
</dbReference>
<keyword evidence="2" id="KW-1133">Transmembrane helix</keyword>
<feature type="compositionally biased region" description="Low complexity" evidence="1">
    <location>
        <begin position="134"/>
        <end position="150"/>
    </location>
</feature>
<evidence type="ECO:0000313" key="4">
    <source>
        <dbReference type="Proteomes" id="UP001497453"/>
    </source>
</evidence>
<feature type="compositionally biased region" description="Pro residues" evidence="1">
    <location>
        <begin position="68"/>
        <end position="94"/>
    </location>
</feature>